<dbReference type="SUPFAM" id="SSF53720">
    <property type="entry name" value="ALDH-like"/>
    <property type="match status" value="1"/>
</dbReference>
<keyword evidence="2" id="KW-0560">Oxidoreductase</keyword>
<dbReference type="AlphaFoldDB" id="A0A6J7N821"/>
<name>A0A6J7N821_9ZZZZ</name>
<dbReference type="FunFam" id="3.40.605.10:FF:000004">
    <property type="entry name" value="Aldehyde dehydrogenase"/>
    <property type="match status" value="1"/>
</dbReference>
<dbReference type="InterPro" id="IPR012394">
    <property type="entry name" value="Aldehyde_DH_NAD(P)"/>
</dbReference>
<dbReference type="PANTHER" id="PTHR43570:SF16">
    <property type="entry name" value="ALDEHYDE DEHYDROGENASE TYPE III, ISOFORM Q"/>
    <property type="match status" value="1"/>
</dbReference>
<accession>A0A6J7N821</accession>
<evidence type="ECO:0000313" key="6">
    <source>
        <dbReference type="EMBL" id="CAB4989530.1"/>
    </source>
</evidence>
<evidence type="ECO:0000256" key="2">
    <source>
        <dbReference type="ARBA" id="ARBA00023002"/>
    </source>
</evidence>
<protein>
    <submittedName>
        <fullName evidence="6">Unannotated protein</fullName>
    </submittedName>
</protein>
<dbReference type="InterPro" id="IPR016161">
    <property type="entry name" value="Ald_DH/histidinol_DH"/>
</dbReference>
<dbReference type="PROSITE" id="PS00687">
    <property type="entry name" value="ALDEHYDE_DEHYDR_GLU"/>
    <property type="match status" value="1"/>
</dbReference>
<sequence length="462" mass="50300">MTSTISPAQLDHTAERLRKVFNTGRTRPLAWRREQLKGLRSMLIEREEDFLAALATDLGKPRLEAWVTEIGFTINEINLTLKNLKRWTKPKRVSTPMFIKPGSGRVIREPLGTVLVIAPWNYPLQLALAPLIGALAAGNTVALKPSEISSATSNTIARLVPQYVDAEAVSIVEGGVSETQNLLQQKWDYIFYTGNGAVGRQVMAAAAQHLTPVTLELGGKSPAIIDKSANLEVAGRRLAWGKFLNSGQTCIAPDYALVDKSVKDELVKYIQASITDFYGSDPSTSPDYARIINDRHFGRLTALIDSGSVLIGGQHDGSTRFIAPTVLDGISGDSAVMQEEIFGPILPLITVDSSDEAIAFINERDKPLALYVFAQDDKVIDQVLDQTSSGGVCVNGVILQVAAPNLPFGGVGESGMGNYHGRASFDIFTHAKPVLRRGTRPDPALAYPPYTKKKEKMIRRFS</sequence>
<dbReference type="EMBL" id="CAFBMM010000100">
    <property type="protein sequence ID" value="CAB4916302.1"/>
    <property type="molecule type" value="Genomic_DNA"/>
</dbReference>
<proteinExistence type="inferred from homology"/>
<dbReference type="FunFam" id="3.40.309.10:FF:000003">
    <property type="entry name" value="Aldehyde dehydrogenase"/>
    <property type="match status" value="1"/>
</dbReference>
<dbReference type="Pfam" id="PF00171">
    <property type="entry name" value="Aldedh"/>
    <property type="match status" value="1"/>
</dbReference>
<organism evidence="6">
    <name type="scientific">freshwater metagenome</name>
    <dbReference type="NCBI Taxonomy" id="449393"/>
    <lineage>
        <taxon>unclassified sequences</taxon>
        <taxon>metagenomes</taxon>
        <taxon>ecological metagenomes</taxon>
    </lineage>
</organism>
<comment type="similarity">
    <text evidence="1">Belongs to the aldehyde dehydrogenase family.</text>
</comment>
<keyword evidence="3" id="KW-0520">NAD</keyword>
<reference evidence="6" key="1">
    <citation type="submission" date="2020-05" db="EMBL/GenBank/DDBJ databases">
        <authorList>
            <person name="Chiriac C."/>
            <person name="Salcher M."/>
            <person name="Ghai R."/>
            <person name="Kavagutti S V."/>
        </authorList>
    </citation>
    <scope>NUCLEOTIDE SEQUENCE</scope>
</reference>
<dbReference type="Gene3D" id="3.40.309.10">
    <property type="entry name" value="Aldehyde Dehydrogenase, Chain A, domain 2"/>
    <property type="match status" value="1"/>
</dbReference>
<dbReference type="CDD" id="cd07087">
    <property type="entry name" value="ALDH_F3-13-14_CALDH-like"/>
    <property type="match status" value="1"/>
</dbReference>
<dbReference type="GO" id="GO:0004029">
    <property type="term" value="F:aldehyde dehydrogenase (NAD+) activity"/>
    <property type="evidence" value="ECO:0007669"/>
    <property type="project" value="TreeGrafter"/>
</dbReference>
<evidence type="ECO:0000313" key="5">
    <source>
        <dbReference type="EMBL" id="CAB4916302.1"/>
    </source>
</evidence>
<evidence type="ECO:0000259" key="4">
    <source>
        <dbReference type="Pfam" id="PF00171"/>
    </source>
</evidence>
<dbReference type="InterPro" id="IPR029510">
    <property type="entry name" value="Ald_DH_CS_GLU"/>
</dbReference>
<feature type="domain" description="Aldehyde dehydrogenase" evidence="4">
    <location>
        <begin position="6"/>
        <end position="433"/>
    </location>
</feature>
<dbReference type="EMBL" id="CAFBOF010000068">
    <property type="protein sequence ID" value="CAB4989530.1"/>
    <property type="molecule type" value="Genomic_DNA"/>
</dbReference>
<dbReference type="Gene3D" id="3.40.605.10">
    <property type="entry name" value="Aldehyde Dehydrogenase, Chain A, domain 1"/>
    <property type="match status" value="1"/>
</dbReference>
<dbReference type="GO" id="GO:0005737">
    <property type="term" value="C:cytoplasm"/>
    <property type="evidence" value="ECO:0007669"/>
    <property type="project" value="TreeGrafter"/>
</dbReference>
<dbReference type="InterPro" id="IPR016160">
    <property type="entry name" value="Ald_DH_CS_CYS"/>
</dbReference>
<evidence type="ECO:0000256" key="1">
    <source>
        <dbReference type="ARBA" id="ARBA00009986"/>
    </source>
</evidence>
<dbReference type="InterPro" id="IPR016162">
    <property type="entry name" value="Ald_DH_N"/>
</dbReference>
<dbReference type="PIRSF" id="PIRSF036492">
    <property type="entry name" value="ALDH"/>
    <property type="match status" value="1"/>
</dbReference>
<gene>
    <name evidence="5" type="ORF">UFOPK3605_01431</name>
    <name evidence="6" type="ORF">UFOPK3897_01650</name>
</gene>
<evidence type="ECO:0000256" key="3">
    <source>
        <dbReference type="ARBA" id="ARBA00023027"/>
    </source>
</evidence>
<dbReference type="InterPro" id="IPR016163">
    <property type="entry name" value="Ald_DH_C"/>
</dbReference>
<dbReference type="GO" id="GO:0006081">
    <property type="term" value="P:aldehyde metabolic process"/>
    <property type="evidence" value="ECO:0007669"/>
    <property type="project" value="InterPro"/>
</dbReference>
<dbReference type="InterPro" id="IPR015590">
    <property type="entry name" value="Aldehyde_DH_dom"/>
</dbReference>
<dbReference type="PROSITE" id="PS00070">
    <property type="entry name" value="ALDEHYDE_DEHYDR_CYS"/>
    <property type="match status" value="1"/>
</dbReference>
<dbReference type="PANTHER" id="PTHR43570">
    <property type="entry name" value="ALDEHYDE DEHYDROGENASE"/>
    <property type="match status" value="1"/>
</dbReference>